<name>A0A2A2EJW0_9BIFI</name>
<sequence length="88" mass="10166">MTYIASNGTPITDEMVDRWAQEAEDGFPDDIVEPIHGRAWEQSTQPLKPRTIRISDTTWRLVEEAAKREHISVSEWTRRAMNDALVNQ</sequence>
<dbReference type="AlphaFoldDB" id="A0A2A2EJW0"/>
<dbReference type="GO" id="GO:0006355">
    <property type="term" value="P:regulation of DNA-templated transcription"/>
    <property type="evidence" value="ECO:0007669"/>
    <property type="project" value="InterPro"/>
</dbReference>
<gene>
    <name evidence="1" type="ORF">B1400_0974</name>
</gene>
<proteinExistence type="predicted"/>
<evidence type="ECO:0008006" key="3">
    <source>
        <dbReference type="Google" id="ProtNLM"/>
    </source>
</evidence>
<dbReference type="EMBL" id="MVOG01000015">
    <property type="protein sequence ID" value="PAU69341.1"/>
    <property type="molecule type" value="Genomic_DNA"/>
</dbReference>
<dbReference type="InterPro" id="IPR010985">
    <property type="entry name" value="Ribbon_hlx_hlx"/>
</dbReference>
<dbReference type="SUPFAM" id="SSF47598">
    <property type="entry name" value="Ribbon-helix-helix"/>
    <property type="match status" value="1"/>
</dbReference>
<organism evidence="1 2">
    <name type="scientific">Bifidobacterium italicum</name>
    <dbReference type="NCBI Taxonomy" id="1960968"/>
    <lineage>
        <taxon>Bacteria</taxon>
        <taxon>Bacillati</taxon>
        <taxon>Actinomycetota</taxon>
        <taxon>Actinomycetes</taxon>
        <taxon>Bifidobacteriales</taxon>
        <taxon>Bifidobacteriaceae</taxon>
        <taxon>Bifidobacterium</taxon>
    </lineage>
</organism>
<protein>
    <recommendedName>
        <fullName evidence="3">CopG family transcriptional regulator</fullName>
    </recommendedName>
</protein>
<dbReference type="Proteomes" id="UP000217986">
    <property type="component" value="Unassembled WGS sequence"/>
</dbReference>
<dbReference type="RefSeq" id="WP_201260192.1">
    <property type="nucleotide sequence ID" value="NZ_MVOG01000015.1"/>
</dbReference>
<accession>A0A2A2EJW0</accession>
<keyword evidence="2" id="KW-1185">Reference proteome</keyword>
<reference evidence="1 2" key="1">
    <citation type="journal article" date="2017" name="ISME J.">
        <title>Unveiling bifidobacterial biogeography across the mammalian branch of the tree of life.</title>
        <authorList>
            <person name="Milani C."/>
            <person name="Mangifesta M."/>
            <person name="Mancabelli L."/>
            <person name="Lugli G.A."/>
            <person name="James K."/>
            <person name="Duranti S."/>
            <person name="Turroni F."/>
            <person name="Ferrario C."/>
            <person name="Ossiprandi M.C."/>
            <person name="van Sinderen D."/>
            <person name="Ventura M."/>
        </authorList>
    </citation>
    <scope>NUCLEOTIDE SEQUENCE [LARGE SCALE GENOMIC DNA]</scope>
    <source>
        <strain evidence="1 2">70</strain>
    </source>
</reference>
<evidence type="ECO:0000313" key="2">
    <source>
        <dbReference type="Proteomes" id="UP000217986"/>
    </source>
</evidence>
<comment type="caution">
    <text evidence="1">The sequence shown here is derived from an EMBL/GenBank/DDBJ whole genome shotgun (WGS) entry which is preliminary data.</text>
</comment>
<evidence type="ECO:0000313" key="1">
    <source>
        <dbReference type="EMBL" id="PAU69341.1"/>
    </source>
</evidence>